<dbReference type="Gene3D" id="3.90.1150.160">
    <property type="match status" value="1"/>
</dbReference>
<evidence type="ECO:0000313" key="2">
    <source>
        <dbReference type="Proteomes" id="UP000239899"/>
    </source>
</evidence>
<keyword evidence="2" id="KW-1185">Reference proteome</keyword>
<dbReference type="EMBL" id="LHPG02000002">
    <property type="protein sequence ID" value="PRW60624.1"/>
    <property type="molecule type" value="Genomic_DNA"/>
</dbReference>
<name>A0A2P6U2T4_CHLSO</name>
<sequence>MVPAYKMAPGATDMHLLRVCLRVGFDLEMADLLAHHVELVLDKLDKHTSGSVQSPGQAYEQEQAKLAKEFKQRAGPC</sequence>
<protein>
    <submittedName>
        <fullName evidence="1">Glutamate decarboxylase</fullName>
    </submittedName>
</protein>
<dbReference type="AlphaFoldDB" id="A0A2P6U2T4"/>
<proteinExistence type="predicted"/>
<comment type="caution">
    <text evidence="1">The sequence shown here is derived from an EMBL/GenBank/DDBJ whole genome shotgun (WGS) entry which is preliminary data.</text>
</comment>
<accession>A0A2P6U2T4</accession>
<reference evidence="1 2" key="1">
    <citation type="journal article" date="2018" name="Plant J.">
        <title>Genome sequences of Chlorella sorokiniana UTEX 1602 and Micractinium conductrix SAG 241.80: implications to maltose excretion by a green alga.</title>
        <authorList>
            <person name="Arriola M.B."/>
            <person name="Velmurugan N."/>
            <person name="Zhang Y."/>
            <person name="Plunkett M.H."/>
            <person name="Hondzo H."/>
            <person name="Barney B.M."/>
        </authorList>
    </citation>
    <scope>NUCLEOTIDE SEQUENCE [LARGE SCALE GENOMIC DNA]</scope>
    <source>
        <strain evidence="2">UTEX 1602</strain>
    </source>
</reference>
<evidence type="ECO:0000313" key="1">
    <source>
        <dbReference type="EMBL" id="PRW60624.1"/>
    </source>
</evidence>
<gene>
    <name evidence="1" type="ORF">C2E21_1084</name>
</gene>
<dbReference type="Proteomes" id="UP000239899">
    <property type="component" value="Unassembled WGS sequence"/>
</dbReference>
<organism evidence="1 2">
    <name type="scientific">Chlorella sorokiniana</name>
    <name type="common">Freshwater green alga</name>
    <dbReference type="NCBI Taxonomy" id="3076"/>
    <lineage>
        <taxon>Eukaryota</taxon>
        <taxon>Viridiplantae</taxon>
        <taxon>Chlorophyta</taxon>
        <taxon>core chlorophytes</taxon>
        <taxon>Trebouxiophyceae</taxon>
        <taxon>Chlorellales</taxon>
        <taxon>Chlorellaceae</taxon>
        <taxon>Chlorella clade</taxon>
        <taxon>Chlorella</taxon>
    </lineage>
</organism>